<dbReference type="PANTHER" id="PTHR42833">
    <property type="entry name" value="URIDYLATE KINASE"/>
    <property type="match status" value="1"/>
</dbReference>
<dbReference type="InterPro" id="IPR001048">
    <property type="entry name" value="Asp/Glu/Uridylate_kinase"/>
</dbReference>
<comment type="catalytic activity">
    <reaction evidence="13">
        <text>UMP + ATP = UDP + ADP</text>
        <dbReference type="Rhea" id="RHEA:24400"/>
        <dbReference type="ChEBI" id="CHEBI:30616"/>
        <dbReference type="ChEBI" id="CHEBI:57865"/>
        <dbReference type="ChEBI" id="CHEBI:58223"/>
        <dbReference type="ChEBI" id="CHEBI:456216"/>
        <dbReference type="EC" id="2.7.4.22"/>
    </reaction>
</comment>
<evidence type="ECO:0000313" key="16">
    <source>
        <dbReference type="Proteomes" id="UP000229976"/>
    </source>
</evidence>
<evidence type="ECO:0000256" key="8">
    <source>
        <dbReference type="ARBA" id="ARBA00022741"/>
    </source>
</evidence>
<keyword evidence="6" id="KW-0963">Cytoplasm</keyword>
<dbReference type="InterPro" id="IPR011818">
    <property type="entry name" value="Uridylate_kinase_arch/spir"/>
</dbReference>
<evidence type="ECO:0000256" key="1">
    <source>
        <dbReference type="ARBA" id="ARBA00004496"/>
    </source>
</evidence>
<evidence type="ECO:0000259" key="14">
    <source>
        <dbReference type="Pfam" id="PF00696"/>
    </source>
</evidence>
<dbReference type="GO" id="GO:0006225">
    <property type="term" value="P:UDP biosynthetic process"/>
    <property type="evidence" value="ECO:0007669"/>
    <property type="project" value="TreeGrafter"/>
</dbReference>
<dbReference type="UniPathway" id="UPA00159">
    <property type="reaction ID" value="UER00275"/>
</dbReference>
<keyword evidence="11" id="KW-0665">Pyrimidine biosynthesis</keyword>
<dbReference type="SUPFAM" id="SSF53633">
    <property type="entry name" value="Carbamate kinase-like"/>
    <property type="match status" value="1"/>
</dbReference>
<gene>
    <name evidence="15" type="primary">pyrH</name>
    <name evidence="15" type="ORF">COX37_02420</name>
</gene>
<dbReference type="EMBL" id="PCRO01000030">
    <property type="protein sequence ID" value="PIP22740.1"/>
    <property type="molecule type" value="Genomic_DNA"/>
</dbReference>
<dbReference type="InterPro" id="IPR036393">
    <property type="entry name" value="AceGlu_kinase-like_sf"/>
</dbReference>
<evidence type="ECO:0000256" key="12">
    <source>
        <dbReference type="ARBA" id="ARBA00032092"/>
    </source>
</evidence>
<evidence type="ECO:0000256" key="9">
    <source>
        <dbReference type="ARBA" id="ARBA00022777"/>
    </source>
</evidence>
<dbReference type="Pfam" id="PF00696">
    <property type="entry name" value="AA_kinase"/>
    <property type="match status" value="1"/>
</dbReference>
<evidence type="ECO:0000256" key="11">
    <source>
        <dbReference type="ARBA" id="ARBA00022975"/>
    </source>
</evidence>
<protein>
    <recommendedName>
        <fullName evidence="5">Uridylate kinase</fullName>
        <ecNumber evidence="4">2.7.4.22</ecNumber>
    </recommendedName>
    <alternativeName>
        <fullName evidence="12">Uridine monophosphate kinase</fullName>
    </alternativeName>
</protein>
<keyword evidence="8" id="KW-0547">Nucleotide-binding</keyword>
<name>A0A2G9YU39_9BACT</name>
<evidence type="ECO:0000313" key="15">
    <source>
        <dbReference type="EMBL" id="PIP22740.1"/>
    </source>
</evidence>
<keyword evidence="9 15" id="KW-0418">Kinase</keyword>
<dbReference type="GO" id="GO:0033862">
    <property type="term" value="F:UMP kinase activity"/>
    <property type="evidence" value="ECO:0007669"/>
    <property type="project" value="UniProtKB-EC"/>
</dbReference>
<evidence type="ECO:0000256" key="4">
    <source>
        <dbReference type="ARBA" id="ARBA00012899"/>
    </source>
</evidence>
<evidence type="ECO:0000256" key="2">
    <source>
        <dbReference type="ARBA" id="ARBA00004791"/>
    </source>
</evidence>
<dbReference type="PIRSF" id="PIRSF005650">
    <property type="entry name" value="Uridylate_kin"/>
    <property type="match status" value="1"/>
</dbReference>
<keyword evidence="7" id="KW-0808">Transferase</keyword>
<dbReference type="NCBIfam" id="TIGR02076">
    <property type="entry name" value="pyrH_arch"/>
    <property type="match status" value="1"/>
</dbReference>
<accession>A0A2G9YU39</accession>
<sequence>MKIVFSVGGSLVCPDEIDNGYIEKLSKFINKLAKKHRIYAVVGGGKTARKYVASLREFKANEFFCDMLGIEITRINACLLISALNLSYMPYRKIVDASESAERIVIMGGTHPMHTTDGVAAMLAENVSADYFINLTNIDYVYDKDPNKFRDAKKLETVSYDELISISNQAEMKAGANNVLDLLAAKNIKRSSMKTFIINGKKLENVEKAIEGKKFIGTLVK</sequence>
<dbReference type="GO" id="GO:0005524">
    <property type="term" value="F:ATP binding"/>
    <property type="evidence" value="ECO:0007669"/>
    <property type="project" value="UniProtKB-KW"/>
</dbReference>
<feature type="domain" description="Aspartate/glutamate/uridylate kinase" evidence="14">
    <location>
        <begin position="1"/>
        <end position="199"/>
    </location>
</feature>
<dbReference type="Gene3D" id="3.40.1160.10">
    <property type="entry name" value="Acetylglutamate kinase-like"/>
    <property type="match status" value="1"/>
</dbReference>
<dbReference type="EC" id="2.7.4.22" evidence="4"/>
<keyword evidence="10" id="KW-0067">ATP-binding</keyword>
<dbReference type="InterPro" id="IPR011817">
    <property type="entry name" value="Uridylate_kinase"/>
</dbReference>
<comment type="similarity">
    <text evidence="3">Belongs to the UMP kinase family.</text>
</comment>
<dbReference type="PANTHER" id="PTHR42833:SF4">
    <property type="entry name" value="URIDYLATE KINASE PUMPKIN, CHLOROPLASTIC"/>
    <property type="match status" value="1"/>
</dbReference>
<comment type="pathway">
    <text evidence="2">Pyrimidine metabolism; CTP biosynthesis via de novo pathway; UDP from UMP (UMPK route): step 1/1.</text>
</comment>
<evidence type="ECO:0000256" key="3">
    <source>
        <dbReference type="ARBA" id="ARBA00007614"/>
    </source>
</evidence>
<evidence type="ECO:0000256" key="10">
    <source>
        <dbReference type="ARBA" id="ARBA00022840"/>
    </source>
</evidence>
<dbReference type="GO" id="GO:0044210">
    <property type="term" value="P:'de novo' CTP biosynthetic process"/>
    <property type="evidence" value="ECO:0007669"/>
    <property type="project" value="UniProtKB-UniPathway"/>
</dbReference>
<evidence type="ECO:0000256" key="6">
    <source>
        <dbReference type="ARBA" id="ARBA00022490"/>
    </source>
</evidence>
<dbReference type="Proteomes" id="UP000229976">
    <property type="component" value="Unassembled WGS sequence"/>
</dbReference>
<dbReference type="CDD" id="cd04253">
    <property type="entry name" value="AAK_UMPK-PyrH-Pf"/>
    <property type="match status" value="1"/>
</dbReference>
<reference evidence="15 16" key="1">
    <citation type="submission" date="2017-09" db="EMBL/GenBank/DDBJ databases">
        <title>Depth-based differentiation of microbial function through sediment-hosted aquifers and enrichment of novel symbionts in the deep terrestrial subsurface.</title>
        <authorList>
            <person name="Probst A.J."/>
            <person name="Ladd B."/>
            <person name="Jarett J.K."/>
            <person name="Geller-Mcgrath D.E."/>
            <person name="Sieber C.M."/>
            <person name="Emerson J.B."/>
            <person name="Anantharaman K."/>
            <person name="Thomas B.C."/>
            <person name="Malmstrom R."/>
            <person name="Stieglmeier M."/>
            <person name="Klingl A."/>
            <person name="Woyke T."/>
            <person name="Ryan C.M."/>
            <person name="Banfield J.F."/>
        </authorList>
    </citation>
    <scope>NUCLEOTIDE SEQUENCE [LARGE SCALE GENOMIC DNA]</scope>
    <source>
        <strain evidence="15">CG23_combo_of_CG06-09_8_20_14_all_39_17</strain>
    </source>
</reference>
<evidence type="ECO:0000256" key="5">
    <source>
        <dbReference type="ARBA" id="ARBA00016403"/>
    </source>
</evidence>
<proteinExistence type="inferred from homology"/>
<evidence type="ECO:0000256" key="7">
    <source>
        <dbReference type="ARBA" id="ARBA00022679"/>
    </source>
</evidence>
<evidence type="ECO:0000256" key="13">
    <source>
        <dbReference type="ARBA" id="ARBA00047767"/>
    </source>
</evidence>
<dbReference type="AlphaFoldDB" id="A0A2G9YU39"/>
<organism evidence="15 16">
    <name type="scientific">Candidatus Nealsonbacteria bacterium CG23_combo_of_CG06-09_8_20_14_all_39_17</name>
    <dbReference type="NCBI Taxonomy" id="1974722"/>
    <lineage>
        <taxon>Bacteria</taxon>
        <taxon>Candidatus Nealsoniibacteriota</taxon>
    </lineage>
</organism>
<comment type="subcellular location">
    <subcellularLocation>
        <location evidence="1">Cytoplasm</location>
    </subcellularLocation>
</comment>
<comment type="caution">
    <text evidence="15">The sequence shown here is derived from an EMBL/GenBank/DDBJ whole genome shotgun (WGS) entry which is preliminary data.</text>
</comment>
<dbReference type="GO" id="GO:0005737">
    <property type="term" value="C:cytoplasm"/>
    <property type="evidence" value="ECO:0007669"/>
    <property type="project" value="UniProtKB-SubCell"/>
</dbReference>